<reference evidence="2" key="1">
    <citation type="submission" date="2022-11" db="EMBL/GenBank/DDBJ databases">
        <title>Genomic repertoires linked with pathogenic potency of arthritogenic Prevotella copri isolated from the gut of rheumatoid arthritis patients.</title>
        <authorList>
            <person name="Nii T."/>
            <person name="Maeda Y."/>
            <person name="Motooka D."/>
            <person name="Naito M."/>
            <person name="Matsumoto Y."/>
            <person name="Ogawa T."/>
            <person name="Oguro-Igashira E."/>
            <person name="Kishikawa T."/>
            <person name="Yamashita M."/>
            <person name="Koizumi S."/>
            <person name="Kurakawa T."/>
            <person name="Okumura R."/>
            <person name="Kayama H."/>
            <person name="Murakami M."/>
            <person name="Sakaguchi T."/>
            <person name="Das B."/>
            <person name="Nakamura S."/>
            <person name="Okada Y."/>
            <person name="Kumanogoh A."/>
            <person name="Takeda K."/>
        </authorList>
    </citation>
    <scope>NUCLEOTIDE SEQUENCE</scope>
    <source>
        <strain evidence="2">F3-75</strain>
    </source>
</reference>
<proteinExistence type="predicted"/>
<dbReference type="InterPro" id="IPR018631">
    <property type="entry name" value="AAA-ATPase-like_dom"/>
</dbReference>
<dbReference type="RefSeq" id="WP_264966170.1">
    <property type="nucleotide sequence ID" value="NZ_JAPDVK010000002.1"/>
</dbReference>
<dbReference type="PANTHER" id="PTHR34825">
    <property type="entry name" value="CONSERVED PROTEIN, WITH A WEAK D-GALACTARATE DEHYDRATASE/ALTRONATE HYDROLASE DOMAIN"/>
    <property type="match status" value="1"/>
</dbReference>
<keyword evidence="2" id="KW-0067">ATP-binding</keyword>
<keyword evidence="2" id="KW-0547">Nucleotide-binding</keyword>
<comment type="caution">
    <text evidence="2">The sequence shown here is derived from an EMBL/GenBank/DDBJ whole genome shotgun (WGS) entry which is preliminary data.</text>
</comment>
<dbReference type="EMBL" id="JAPDVK010000002">
    <property type="protein sequence ID" value="MCW4128422.1"/>
    <property type="molecule type" value="Genomic_DNA"/>
</dbReference>
<dbReference type="Proteomes" id="UP001209344">
    <property type="component" value="Unassembled WGS sequence"/>
</dbReference>
<accession>A0AAP3FA35</accession>
<evidence type="ECO:0000313" key="2">
    <source>
        <dbReference type="EMBL" id="MCW4128422.1"/>
    </source>
</evidence>
<dbReference type="AlphaFoldDB" id="A0AAP3FA35"/>
<dbReference type="GO" id="GO:0005524">
    <property type="term" value="F:ATP binding"/>
    <property type="evidence" value="ECO:0007669"/>
    <property type="project" value="UniProtKB-KW"/>
</dbReference>
<dbReference type="InterPro" id="IPR027417">
    <property type="entry name" value="P-loop_NTPase"/>
</dbReference>
<evidence type="ECO:0000313" key="3">
    <source>
        <dbReference type="Proteomes" id="UP001209344"/>
    </source>
</evidence>
<dbReference type="SUPFAM" id="SSF52540">
    <property type="entry name" value="P-loop containing nucleoside triphosphate hydrolases"/>
    <property type="match status" value="1"/>
</dbReference>
<sequence length="522" mass="59974">MAALKLYPVGIQTFSEIINRNLLYVDKTEYIYRMTHGGGKHFFLSRPRRFGKSLLTSTLQSYFEGKKELFKGLAIEKLEKEWTEYPVLHFDMSGGKHLDIDGLHRYLLYILKNNEERFGIMSDHIDPNIRLNNLIDTLYKQTGKQVVVLIDEYDAPLLDVVHETAKLKVLREEMRNFYSPLKKCEAYLRFVFLTGITKFSQLSIFSELNNISNVSMLPEYAGICGITLEELLTQMSADIDALGEKLGKNREETITALRDYYDGYHFSANSPDVFNPFSLLNAMTNGNLDYYWFTSGTPTYLINMMKKYDTAYTDFAEGMEADASDFDAPTEAGTMTTLTPLLYQSGYITIKGYDKEYDSYFLGIPNREVRIGLTKALIPYYVTPNTVATNNTVRNMARALNKEDMELALQHLQTFLATVPYCDNTDYEGHYQQMLFVIFTLLSAYMVDVEVRTPRGRVDMVLRSSTHLYIVELKLNQDANVAMKQIDLKEYPKRFALAGLPIVKVGINFDMATHNITDWKIE</sequence>
<name>A0AAP3FA35_9BACT</name>
<dbReference type="PANTHER" id="PTHR34825:SF1">
    <property type="entry name" value="AAA-ATPASE-LIKE DOMAIN-CONTAINING PROTEIN"/>
    <property type="match status" value="1"/>
</dbReference>
<organism evidence="2 3">
    <name type="scientific">Segatella copri</name>
    <dbReference type="NCBI Taxonomy" id="165179"/>
    <lineage>
        <taxon>Bacteria</taxon>
        <taxon>Pseudomonadati</taxon>
        <taxon>Bacteroidota</taxon>
        <taxon>Bacteroidia</taxon>
        <taxon>Bacteroidales</taxon>
        <taxon>Prevotellaceae</taxon>
        <taxon>Segatella</taxon>
    </lineage>
</organism>
<dbReference type="InterPro" id="IPR012547">
    <property type="entry name" value="PDDEXK_9"/>
</dbReference>
<evidence type="ECO:0000259" key="1">
    <source>
        <dbReference type="Pfam" id="PF09820"/>
    </source>
</evidence>
<feature type="domain" description="AAA-ATPase-like" evidence="1">
    <location>
        <begin position="8"/>
        <end position="205"/>
    </location>
</feature>
<dbReference type="Pfam" id="PF09820">
    <property type="entry name" value="AAA-ATPase_like"/>
    <property type="match status" value="1"/>
</dbReference>
<protein>
    <submittedName>
        <fullName evidence="2">ATP-binding protein</fullName>
    </submittedName>
</protein>
<dbReference type="Pfam" id="PF08011">
    <property type="entry name" value="PDDEXK_9"/>
    <property type="match status" value="1"/>
</dbReference>
<gene>
    <name evidence="2" type="ORF">ONT16_09165</name>
</gene>